<dbReference type="FunFam" id="1.10.510.10:FF:000358">
    <property type="entry name" value="Putative leucine-rich repeat receptor-like serine/threonine-protein kinase"/>
    <property type="match status" value="1"/>
</dbReference>
<feature type="domain" description="Protein kinase" evidence="24">
    <location>
        <begin position="381"/>
        <end position="667"/>
    </location>
</feature>
<dbReference type="InterPro" id="IPR000719">
    <property type="entry name" value="Prot_kinase_dom"/>
</dbReference>
<protein>
    <recommendedName>
        <fullName evidence="4">non-specific serine/threonine protein kinase</fullName>
        <ecNumber evidence="4">2.7.11.1</ecNumber>
    </recommendedName>
</protein>
<dbReference type="InterPro" id="IPR011009">
    <property type="entry name" value="Kinase-like_dom_sf"/>
</dbReference>
<evidence type="ECO:0000256" key="18">
    <source>
        <dbReference type="ARBA" id="ARBA00023170"/>
    </source>
</evidence>
<gene>
    <name evidence="25" type="ORF">LITE_LOCUS37331</name>
</gene>
<dbReference type="Proteomes" id="UP001154282">
    <property type="component" value="Unassembled WGS sequence"/>
</dbReference>
<accession>A0AAV0P7M9</accession>
<dbReference type="SMART" id="SM00369">
    <property type="entry name" value="LRR_TYP"/>
    <property type="match status" value="3"/>
</dbReference>
<keyword evidence="16 23" id="KW-1133">Transmembrane helix</keyword>
<dbReference type="PANTHER" id="PTHR27008:SF499">
    <property type="entry name" value="OS06G0581500 PROTEIN"/>
    <property type="match status" value="1"/>
</dbReference>
<keyword evidence="26" id="KW-1185">Reference proteome</keyword>
<dbReference type="InterPro" id="IPR051809">
    <property type="entry name" value="Plant_receptor-like_S/T_kinase"/>
</dbReference>
<evidence type="ECO:0000256" key="2">
    <source>
        <dbReference type="ARBA" id="ARBA00004479"/>
    </source>
</evidence>
<dbReference type="PROSITE" id="PS00108">
    <property type="entry name" value="PROTEIN_KINASE_ST"/>
    <property type="match status" value="1"/>
</dbReference>
<dbReference type="FunFam" id="3.80.10.10:FF:001678">
    <property type="entry name" value="Calmodulin-binding receptor kinase CaMRLK"/>
    <property type="match status" value="1"/>
</dbReference>
<dbReference type="GO" id="GO:0005524">
    <property type="term" value="F:ATP binding"/>
    <property type="evidence" value="ECO:0007669"/>
    <property type="project" value="UniProtKB-UniRule"/>
</dbReference>
<reference evidence="25" key="1">
    <citation type="submission" date="2022-08" db="EMBL/GenBank/DDBJ databases">
        <authorList>
            <person name="Gutierrez-Valencia J."/>
        </authorList>
    </citation>
    <scope>NUCLEOTIDE SEQUENCE</scope>
</reference>
<dbReference type="Gene3D" id="1.10.510.10">
    <property type="entry name" value="Transferase(Phosphotransferase) domain 1"/>
    <property type="match status" value="1"/>
</dbReference>
<evidence type="ECO:0000256" key="12">
    <source>
        <dbReference type="ARBA" id="ARBA00022737"/>
    </source>
</evidence>
<evidence type="ECO:0000313" key="26">
    <source>
        <dbReference type="Proteomes" id="UP001154282"/>
    </source>
</evidence>
<dbReference type="Pfam" id="PF23598">
    <property type="entry name" value="LRR_14"/>
    <property type="match status" value="1"/>
</dbReference>
<keyword evidence="5" id="KW-1003">Cell membrane</keyword>
<evidence type="ECO:0000313" key="25">
    <source>
        <dbReference type="EMBL" id="CAI0467173.1"/>
    </source>
</evidence>
<evidence type="ECO:0000256" key="5">
    <source>
        <dbReference type="ARBA" id="ARBA00022475"/>
    </source>
</evidence>
<dbReference type="PROSITE" id="PS00107">
    <property type="entry name" value="PROTEIN_KINASE_ATP"/>
    <property type="match status" value="1"/>
</dbReference>
<dbReference type="FunFam" id="3.30.200.20:FF:000432">
    <property type="entry name" value="LRR receptor-like serine/threonine-protein kinase EFR"/>
    <property type="match status" value="1"/>
</dbReference>
<keyword evidence="14" id="KW-0418">Kinase</keyword>
<dbReference type="SUPFAM" id="SSF52058">
    <property type="entry name" value="L domain-like"/>
    <property type="match status" value="1"/>
</dbReference>
<keyword evidence="11" id="KW-0732">Signal</keyword>
<dbReference type="InterPro" id="IPR008271">
    <property type="entry name" value="Ser/Thr_kinase_AS"/>
</dbReference>
<feature type="binding site" evidence="22">
    <location>
        <position position="412"/>
    </location>
    <ligand>
        <name>ATP</name>
        <dbReference type="ChEBI" id="CHEBI:30616"/>
    </ligand>
</feature>
<name>A0AAV0P7M9_9ROSI</name>
<dbReference type="InterPro" id="IPR055414">
    <property type="entry name" value="LRR_R13L4/SHOC2-like"/>
</dbReference>
<comment type="catalytic activity">
    <reaction evidence="20">
        <text>L-threonyl-[protein] + ATP = O-phospho-L-threonyl-[protein] + ADP + H(+)</text>
        <dbReference type="Rhea" id="RHEA:46608"/>
        <dbReference type="Rhea" id="RHEA-COMP:11060"/>
        <dbReference type="Rhea" id="RHEA-COMP:11605"/>
        <dbReference type="ChEBI" id="CHEBI:15378"/>
        <dbReference type="ChEBI" id="CHEBI:30013"/>
        <dbReference type="ChEBI" id="CHEBI:30616"/>
        <dbReference type="ChEBI" id="CHEBI:61977"/>
        <dbReference type="ChEBI" id="CHEBI:456216"/>
        <dbReference type="EC" id="2.7.11.1"/>
    </reaction>
</comment>
<keyword evidence="12" id="KW-0677">Repeat</keyword>
<proteinExistence type="inferred from homology"/>
<comment type="subcellular location">
    <subcellularLocation>
        <location evidence="1">Cell membrane</location>
        <topology evidence="1">Single-pass membrane protein</topology>
    </subcellularLocation>
    <subcellularLocation>
        <location evidence="2">Membrane</location>
        <topology evidence="2">Single-pass type I membrane protein</topology>
    </subcellularLocation>
</comment>
<dbReference type="AlphaFoldDB" id="A0AAV0P7M9"/>
<keyword evidence="8" id="KW-0433">Leucine-rich repeat</keyword>
<keyword evidence="18" id="KW-0675">Receptor</keyword>
<comment type="caution">
    <text evidence="25">The sequence shown here is derived from an EMBL/GenBank/DDBJ whole genome shotgun (WGS) entry which is preliminary data.</text>
</comment>
<sequence length="668" mass="73291">MISDDPLGFLSSWNDSAHFCLWGGVSCSERRDRVAVLDLNSRGLSGSISPHIGNLTFLKQLHLYNNTFRNSIPPEIGRLRRLQVLRLSNNSLSGEIPSSISGCSALADLDFGKNNLTGSIPPELGLLNELQFFNVDRNFLTGNIPSSFGNLTLIQEIRVSDNQIMGLSSLSIVLNLSHNHFNGGIPVEVENLKTLNSLDLSHNMLSNNIPSSLGKCGSLEFVRLQGNLLQGQIPSTLDLLKGIQLFDVSSNNLSGQIPRFFENMNFLQLLNLSYNKFEGEVPASGVLKNVSIISVIGNDKVCGGLAELNLPRCSFRQPKKKLSYKWKVVISTSSSVAFLVIVASCLSVLWMKRKGKRNIVSDDGSDIRVSYQSLHKATDGFSETNLLGAGSFGSVYKGVVDINGKDTTIAIKVFNLQRRGASKSFMAECEVLKNIRHRNLVRIVTVCSGVDYQGNDFKALIYEFVVNGSLENWLYATESVDDPPRSLNFRQRLNIVIHVASALDYIHNLCETPIVHCDLKPSNVLLDEDMVAHVGDFGLATFLQPSGTSSSSIGIKGTVGYAPPVSTQGDMYSYGILVLEMFTGRRPTDESFIGGLNLQKFVNNVLSEQQSTIREVLDPILFTELSLLRNSEEDVVSIFKIGVACSSDSPQERPSISEVLTKLNKLLA</sequence>
<evidence type="ECO:0000256" key="21">
    <source>
        <dbReference type="ARBA" id="ARBA00048679"/>
    </source>
</evidence>
<dbReference type="FunFam" id="3.80.10.10:FF:000101">
    <property type="entry name" value="LRR receptor-like serine/threonine-protein kinase ERECTA"/>
    <property type="match status" value="1"/>
</dbReference>
<keyword evidence="15 22" id="KW-0067">ATP-binding</keyword>
<evidence type="ECO:0000256" key="3">
    <source>
        <dbReference type="ARBA" id="ARBA00008684"/>
    </source>
</evidence>
<evidence type="ECO:0000256" key="23">
    <source>
        <dbReference type="SAM" id="Phobius"/>
    </source>
</evidence>
<keyword evidence="17 23" id="KW-0472">Membrane</keyword>
<dbReference type="Gene3D" id="3.30.200.20">
    <property type="entry name" value="Phosphorylase Kinase, domain 1"/>
    <property type="match status" value="1"/>
</dbReference>
<dbReference type="PANTHER" id="PTHR27008">
    <property type="entry name" value="OS04G0122200 PROTEIN"/>
    <property type="match status" value="1"/>
</dbReference>
<dbReference type="InterPro" id="IPR013210">
    <property type="entry name" value="LRR_N_plant-typ"/>
</dbReference>
<dbReference type="InterPro" id="IPR017441">
    <property type="entry name" value="Protein_kinase_ATP_BS"/>
</dbReference>
<dbReference type="Pfam" id="PF07714">
    <property type="entry name" value="PK_Tyr_Ser-Thr"/>
    <property type="match status" value="1"/>
</dbReference>
<evidence type="ECO:0000259" key="24">
    <source>
        <dbReference type="PROSITE" id="PS50011"/>
    </source>
</evidence>
<organism evidence="25 26">
    <name type="scientific">Linum tenue</name>
    <dbReference type="NCBI Taxonomy" id="586396"/>
    <lineage>
        <taxon>Eukaryota</taxon>
        <taxon>Viridiplantae</taxon>
        <taxon>Streptophyta</taxon>
        <taxon>Embryophyta</taxon>
        <taxon>Tracheophyta</taxon>
        <taxon>Spermatophyta</taxon>
        <taxon>Magnoliopsida</taxon>
        <taxon>eudicotyledons</taxon>
        <taxon>Gunneridae</taxon>
        <taxon>Pentapetalae</taxon>
        <taxon>rosids</taxon>
        <taxon>fabids</taxon>
        <taxon>Malpighiales</taxon>
        <taxon>Linaceae</taxon>
        <taxon>Linum</taxon>
    </lineage>
</organism>
<keyword evidence="13 22" id="KW-0547">Nucleotide-binding</keyword>
<evidence type="ECO:0000256" key="11">
    <source>
        <dbReference type="ARBA" id="ARBA00022729"/>
    </source>
</evidence>
<keyword evidence="10 23" id="KW-0812">Transmembrane</keyword>
<evidence type="ECO:0000256" key="9">
    <source>
        <dbReference type="ARBA" id="ARBA00022679"/>
    </source>
</evidence>
<comment type="catalytic activity">
    <reaction evidence="21">
        <text>L-seryl-[protein] + ATP = O-phospho-L-seryl-[protein] + ADP + H(+)</text>
        <dbReference type="Rhea" id="RHEA:17989"/>
        <dbReference type="Rhea" id="RHEA-COMP:9863"/>
        <dbReference type="Rhea" id="RHEA-COMP:11604"/>
        <dbReference type="ChEBI" id="CHEBI:15378"/>
        <dbReference type="ChEBI" id="CHEBI:29999"/>
        <dbReference type="ChEBI" id="CHEBI:30616"/>
        <dbReference type="ChEBI" id="CHEBI:83421"/>
        <dbReference type="ChEBI" id="CHEBI:456216"/>
        <dbReference type="EC" id="2.7.11.1"/>
    </reaction>
</comment>
<dbReference type="SMART" id="SM00220">
    <property type="entry name" value="S_TKc"/>
    <property type="match status" value="1"/>
</dbReference>
<dbReference type="InterPro" id="IPR001245">
    <property type="entry name" value="Ser-Thr/Tyr_kinase_cat_dom"/>
</dbReference>
<dbReference type="GO" id="GO:0005886">
    <property type="term" value="C:plasma membrane"/>
    <property type="evidence" value="ECO:0007669"/>
    <property type="project" value="UniProtKB-SubCell"/>
</dbReference>
<evidence type="ECO:0000256" key="1">
    <source>
        <dbReference type="ARBA" id="ARBA00004162"/>
    </source>
</evidence>
<dbReference type="Pfam" id="PF08263">
    <property type="entry name" value="LRRNT_2"/>
    <property type="match status" value="1"/>
</dbReference>
<evidence type="ECO:0000256" key="10">
    <source>
        <dbReference type="ARBA" id="ARBA00022692"/>
    </source>
</evidence>
<feature type="transmembrane region" description="Helical" evidence="23">
    <location>
        <begin position="328"/>
        <end position="351"/>
    </location>
</feature>
<comment type="similarity">
    <text evidence="3">Belongs to the protein kinase superfamily. Ser/Thr protein kinase family.</text>
</comment>
<evidence type="ECO:0000256" key="17">
    <source>
        <dbReference type="ARBA" id="ARBA00023136"/>
    </source>
</evidence>
<evidence type="ECO:0000256" key="14">
    <source>
        <dbReference type="ARBA" id="ARBA00022777"/>
    </source>
</evidence>
<dbReference type="Pfam" id="PF00560">
    <property type="entry name" value="LRR_1"/>
    <property type="match status" value="3"/>
</dbReference>
<dbReference type="InterPro" id="IPR032675">
    <property type="entry name" value="LRR_dom_sf"/>
</dbReference>
<evidence type="ECO:0000256" key="8">
    <source>
        <dbReference type="ARBA" id="ARBA00022614"/>
    </source>
</evidence>
<evidence type="ECO:0000256" key="19">
    <source>
        <dbReference type="ARBA" id="ARBA00023180"/>
    </source>
</evidence>
<dbReference type="Gene3D" id="3.80.10.10">
    <property type="entry name" value="Ribonuclease Inhibitor"/>
    <property type="match status" value="2"/>
</dbReference>
<dbReference type="InterPro" id="IPR001611">
    <property type="entry name" value="Leu-rich_rpt"/>
</dbReference>
<evidence type="ECO:0000256" key="4">
    <source>
        <dbReference type="ARBA" id="ARBA00012513"/>
    </source>
</evidence>
<keyword evidence="7" id="KW-0597">Phosphoprotein</keyword>
<evidence type="ECO:0000256" key="7">
    <source>
        <dbReference type="ARBA" id="ARBA00022553"/>
    </source>
</evidence>
<evidence type="ECO:0000256" key="15">
    <source>
        <dbReference type="ARBA" id="ARBA00022840"/>
    </source>
</evidence>
<dbReference type="PROSITE" id="PS50011">
    <property type="entry name" value="PROTEIN_KINASE_DOM"/>
    <property type="match status" value="1"/>
</dbReference>
<evidence type="ECO:0000256" key="16">
    <source>
        <dbReference type="ARBA" id="ARBA00022989"/>
    </source>
</evidence>
<dbReference type="GO" id="GO:0004674">
    <property type="term" value="F:protein serine/threonine kinase activity"/>
    <property type="evidence" value="ECO:0007669"/>
    <property type="project" value="UniProtKB-KW"/>
</dbReference>
<evidence type="ECO:0000256" key="20">
    <source>
        <dbReference type="ARBA" id="ARBA00047899"/>
    </source>
</evidence>
<evidence type="ECO:0000256" key="22">
    <source>
        <dbReference type="PROSITE-ProRule" id="PRU10141"/>
    </source>
</evidence>
<keyword evidence="9" id="KW-0808">Transferase</keyword>
<keyword evidence="19" id="KW-0325">Glycoprotein</keyword>
<dbReference type="InterPro" id="IPR003591">
    <property type="entry name" value="Leu-rich_rpt_typical-subtyp"/>
</dbReference>
<evidence type="ECO:0000256" key="6">
    <source>
        <dbReference type="ARBA" id="ARBA00022527"/>
    </source>
</evidence>
<dbReference type="EC" id="2.7.11.1" evidence="4"/>
<dbReference type="SUPFAM" id="SSF56112">
    <property type="entry name" value="Protein kinase-like (PK-like)"/>
    <property type="match status" value="1"/>
</dbReference>
<dbReference type="EMBL" id="CAMGYJ010000008">
    <property type="protein sequence ID" value="CAI0467173.1"/>
    <property type="molecule type" value="Genomic_DNA"/>
</dbReference>
<evidence type="ECO:0000256" key="13">
    <source>
        <dbReference type="ARBA" id="ARBA00022741"/>
    </source>
</evidence>
<keyword evidence="6" id="KW-0723">Serine/threonine-protein kinase</keyword>